<sequence length="704" mass="79422">MPLSESLASEVMESQVHHLDDGHVVDFLRNIPVRDTPKEQVRQRIMRVLFHEYQITPEDMEADFPIRANVNGKARTKKVDIAIFAPGQEHTAENLRRVVTCKPEPKRAKNVVKLRTLDEARSEMDELQALLGAEDQPERNYGMWTDNVDFFFLQKVSTRFGADYLVRHDWPLADGTIGSGQAASNTQLRRAEPEMLKITFRRCHNYIHGNEGRSKDAAFWQVLYLLFAKMYDERAARQGRQRRFYVSMTEPYDDEGRAAIRERITDLFEDVKRQYADSGLFKANDEISLSDRALAFIVSELAPYDLGLTDIDAKGLAYQEIVGTNLRGDKGQYFTPRGAVKLMIDILDPQEDETVLDPTCGTGGFLHATLTHLHHRMQAEDETLGLPDSPEQSERYRDRLRKYADEHLFGADFDPDLVRATAMNIMTLAGTPGNVYYMDSLGFPRGHLSGVAEAGKRIPLARDGHPGVVDVVLTNPPFGADIPISDESVLGDFRAGVAKSWSRDKRTGQLVESANAPTSMSPEQLFVQRAIEWLKPGGRLGIVLPNGILSNPGPSDEGLRRFILKECYVLASVELPVETFIVDANVNILTTLLFLKRKTTDEKIAEELNGPVSYPIFMAVAEKVGFDRRGNDLYKRHPNGDIVMETYEETEYITRKGVRHTKVIKRNRPEIDNDLPVIAEKYADFRSVYPIPGIDLRAVRKAGA</sequence>
<dbReference type="PROSITE" id="PS00092">
    <property type="entry name" value="N6_MTASE"/>
    <property type="match status" value="1"/>
</dbReference>
<dbReference type="InterPro" id="IPR002052">
    <property type="entry name" value="DNA_methylase_N6_adenine_CS"/>
</dbReference>
<dbReference type="GO" id="GO:0009007">
    <property type="term" value="F:site-specific DNA-methyltransferase (adenine-specific) activity"/>
    <property type="evidence" value="ECO:0007669"/>
    <property type="project" value="UniProtKB-EC"/>
</dbReference>
<keyword evidence="1" id="KW-0680">Restriction system</keyword>
<dbReference type="PANTHER" id="PTHR42998">
    <property type="entry name" value="TYPE I RESTRICTION ENZYME HINDVIIP M PROTEIN-RELATED"/>
    <property type="match status" value="1"/>
</dbReference>
<dbReference type="InterPro" id="IPR003356">
    <property type="entry name" value="DNA_methylase_A-5"/>
</dbReference>
<organism evidence="3 4">
    <name type="scientific">Nocardioides aquaticus</name>
    <dbReference type="NCBI Taxonomy" id="160826"/>
    <lineage>
        <taxon>Bacteria</taxon>
        <taxon>Bacillati</taxon>
        <taxon>Actinomycetota</taxon>
        <taxon>Actinomycetes</taxon>
        <taxon>Propionibacteriales</taxon>
        <taxon>Nocardioidaceae</taxon>
        <taxon>Nocardioides</taxon>
    </lineage>
</organism>
<accession>A0ABX8EP44</accession>
<evidence type="ECO:0000259" key="2">
    <source>
        <dbReference type="Pfam" id="PF02384"/>
    </source>
</evidence>
<dbReference type="Proteomes" id="UP000679307">
    <property type="component" value="Chromosome"/>
</dbReference>
<gene>
    <name evidence="3" type="ORF">ENKNEFLB_02847</name>
</gene>
<protein>
    <submittedName>
        <fullName evidence="3">Type I restriction enzymeP M protein</fullName>
        <ecNumber evidence="3">2.1.1.72</ecNumber>
    </submittedName>
</protein>
<proteinExistence type="predicted"/>
<keyword evidence="3" id="KW-0808">Transferase</keyword>
<feature type="domain" description="DNA methylase adenine-specific" evidence="2">
    <location>
        <begin position="325"/>
        <end position="601"/>
    </location>
</feature>
<dbReference type="Pfam" id="PF02384">
    <property type="entry name" value="N6_Mtase"/>
    <property type="match status" value="1"/>
</dbReference>
<dbReference type="EMBL" id="CP075371">
    <property type="protein sequence ID" value="QVT80448.1"/>
    <property type="molecule type" value="Genomic_DNA"/>
</dbReference>
<evidence type="ECO:0000256" key="1">
    <source>
        <dbReference type="ARBA" id="ARBA00022747"/>
    </source>
</evidence>
<dbReference type="InterPro" id="IPR052916">
    <property type="entry name" value="Type-I_RE_MTase_Subunit"/>
</dbReference>
<keyword evidence="3" id="KW-0489">Methyltransferase</keyword>
<dbReference type="EC" id="2.1.1.72" evidence="3"/>
<dbReference type="GO" id="GO:0032259">
    <property type="term" value="P:methylation"/>
    <property type="evidence" value="ECO:0007669"/>
    <property type="project" value="UniProtKB-KW"/>
</dbReference>
<reference evidence="3 4" key="1">
    <citation type="submission" date="2021-05" db="EMBL/GenBank/DDBJ databases">
        <title>Complete genome of Nocardioides aquaticus KCTC 9944T isolated from meromictic and hypersaline Ekho Lake, Antarctica.</title>
        <authorList>
            <person name="Hwang K."/>
            <person name="Kim K.M."/>
            <person name="Choe H."/>
        </authorList>
    </citation>
    <scope>NUCLEOTIDE SEQUENCE [LARGE SCALE GENOMIC DNA]</scope>
    <source>
        <strain evidence="3 4">KCTC 9944</strain>
    </source>
</reference>
<keyword evidence="4" id="KW-1185">Reference proteome</keyword>
<evidence type="ECO:0000313" key="3">
    <source>
        <dbReference type="EMBL" id="QVT80448.1"/>
    </source>
</evidence>
<dbReference type="NCBIfam" id="NF047738">
    <property type="entry name" value="antiphage_MADS2"/>
    <property type="match status" value="1"/>
</dbReference>
<dbReference type="PANTHER" id="PTHR42998:SF1">
    <property type="entry name" value="TYPE I RESTRICTION ENZYME HINDI METHYLASE SUBUNIT"/>
    <property type="match status" value="1"/>
</dbReference>
<evidence type="ECO:0000313" key="4">
    <source>
        <dbReference type="Proteomes" id="UP000679307"/>
    </source>
</evidence>
<name>A0ABX8EP44_9ACTN</name>